<organism evidence="1 2">
    <name type="scientific">Herbiconiux aconitum</name>
    <dbReference type="NCBI Taxonomy" id="2970913"/>
    <lineage>
        <taxon>Bacteria</taxon>
        <taxon>Bacillati</taxon>
        <taxon>Actinomycetota</taxon>
        <taxon>Actinomycetes</taxon>
        <taxon>Micrococcales</taxon>
        <taxon>Microbacteriaceae</taxon>
        <taxon>Herbiconiux</taxon>
    </lineage>
</organism>
<dbReference type="RefSeq" id="WP_259507588.1">
    <property type="nucleotide sequence ID" value="NZ_JANLCM010000001.1"/>
</dbReference>
<reference evidence="1" key="1">
    <citation type="submission" date="2022-08" db="EMBL/GenBank/DDBJ databases">
        <authorList>
            <person name="Deng Y."/>
            <person name="Han X.-F."/>
            <person name="Zhang Y.-Q."/>
        </authorList>
    </citation>
    <scope>NUCLEOTIDE SEQUENCE</scope>
    <source>
        <strain evidence="1">CPCC 205763</strain>
    </source>
</reference>
<evidence type="ECO:0000313" key="2">
    <source>
        <dbReference type="Proteomes" id="UP001165584"/>
    </source>
</evidence>
<dbReference type="Proteomes" id="UP001165584">
    <property type="component" value="Unassembled WGS sequence"/>
</dbReference>
<comment type="caution">
    <text evidence="1">The sequence shown here is derived from an EMBL/GenBank/DDBJ whole genome shotgun (WGS) entry which is preliminary data.</text>
</comment>
<sequence length="45" mass="5058">MTDPQPPANAKPIIINETVYVPIGDNPDGLADYFPLLDFRDLERD</sequence>
<evidence type="ECO:0000313" key="1">
    <source>
        <dbReference type="EMBL" id="MCS5718598.1"/>
    </source>
</evidence>
<keyword evidence="2" id="KW-1185">Reference proteome</keyword>
<gene>
    <name evidence="1" type="ORF">N1027_10680</name>
</gene>
<accession>A0ABT2GQY5</accession>
<name>A0ABT2GQY5_9MICO</name>
<dbReference type="EMBL" id="JANLCM010000001">
    <property type="protein sequence ID" value="MCS5718598.1"/>
    <property type="molecule type" value="Genomic_DNA"/>
</dbReference>
<proteinExistence type="predicted"/>
<protein>
    <submittedName>
        <fullName evidence="1">Uncharacterized protein</fullName>
    </submittedName>
</protein>